<protein>
    <submittedName>
        <fullName evidence="7">Acetolactate synthase large subunit</fullName>
    </submittedName>
</protein>
<name>A0ABR8PRF2_9CLOT</name>
<evidence type="ECO:0000313" key="8">
    <source>
        <dbReference type="Proteomes" id="UP000627781"/>
    </source>
</evidence>
<dbReference type="PANTHER" id="PTHR18968">
    <property type="entry name" value="THIAMINE PYROPHOSPHATE ENZYMES"/>
    <property type="match status" value="1"/>
</dbReference>
<dbReference type="CDD" id="cd07035">
    <property type="entry name" value="TPP_PYR_POX_like"/>
    <property type="match status" value="1"/>
</dbReference>
<dbReference type="InterPro" id="IPR000399">
    <property type="entry name" value="TPP-bd_CS"/>
</dbReference>
<evidence type="ECO:0000259" key="6">
    <source>
        <dbReference type="Pfam" id="PF02776"/>
    </source>
</evidence>
<dbReference type="NCBIfam" id="NF006187">
    <property type="entry name" value="PRK08322.1"/>
    <property type="match status" value="1"/>
</dbReference>
<dbReference type="Gene3D" id="3.40.50.1220">
    <property type="entry name" value="TPP-binding domain"/>
    <property type="match status" value="1"/>
</dbReference>
<dbReference type="NCBIfam" id="NF006378">
    <property type="entry name" value="PRK08617.1"/>
    <property type="match status" value="1"/>
</dbReference>
<dbReference type="PROSITE" id="PS00187">
    <property type="entry name" value="TPP_ENZYMES"/>
    <property type="match status" value="1"/>
</dbReference>
<dbReference type="Pfam" id="PF02776">
    <property type="entry name" value="TPP_enzyme_N"/>
    <property type="match status" value="1"/>
</dbReference>
<evidence type="ECO:0000256" key="2">
    <source>
        <dbReference type="ARBA" id="ARBA00023052"/>
    </source>
</evidence>
<evidence type="ECO:0000256" key="3">
    <source>
        <dbReference type="RuleBase" id="RU362132"/>
    </source>
</evidence>
<dbReference type="CDD" id="cd02010">
    <property type="entry name" value="TPP_ALS"/>
    <property type="match status" value="1"/>
</dbReference>
<evidence type="ECO:0000256" key="1">
    <source>
        <dbReference type="ARBA" id="ARBA00007812"/>
    </source>
</evidence>
<gene>
    <name evidence="7" type="ORF">H9661_05125</name>
</gene>
<evidence type="ECO:0000259" key="4">
    <source>
        <dbReference type="Pfam" id="PF00205"/>
    </source>
</evidence>
<dbReference type="InterPro" id="IPR012001">
    <property type="entry name" value="Thiamin_PyroP_enz_TPP-bd_dom"/>
</dbReference>
<evidence type="ECO:0000259" key="5">
    <source>
        <dbReference type="Pfam" id="PF02775"/>
    </source>
</evidence>
<feature type="domain" description="Thiamine pyrophosphate enzyme TPP-binding" evidence="5">
    <location>
        <begin position="394"/>
        <end position="540"/>
    </location>
</feature>
<organism evidence="7 8">
    <name type="scientific">Clostridium cibarium</name>
    <dbReference type="NCBI Taxonomy" id="2762247"/>
    <lineage>
        <taxon>Bacteria</taxon>
        <taxon>Bacillati</taxon>
        <taxon>Bacillota</taxon>
        <taxon>Clostridia</taxon>
        <taxon>Eubacteriales</taxon>
        <taxon>Clostridiaceae</taxon>
        <taxon>Clostridium</taxon>
    </lineage>
</organism>
<evidence type="ECO:0000313" key="7">
    <source>
        <dbReference type="EMBL" id="MBD7910737.1"/>
    </source>
</evidence>
<keyword evidence="2 3" id="KW-0786">Thiamine pyrophosphate</keyword>
<proteinExistence type="inferred from homology"/>
<dbReference type="InterPro" id="IPR012000">
    <property type="entry name" value="Thiamin_PyroP_enz_cen_dom"/>
</dbReference>
<dbReference type="Gene3D" id="3.40.50.970">
    <property type="match status" value="2"/>
</dbReference>
<dbReference type="Proteomes" id="UP000627781">
    <property type="component" value="Unassembled WGS sequence"/>
</dbReference>
<accession>A0ABR8PRF2</accession>
<dbReference type="Pfam" id="PF02775">
    <property type="entry name" value="TPP_enzyme_C"/>
    <property type="match status" value="1"/>
</dbReference>
<dbReference type="SUPFAM" id="SSF52467">
    <property type="entry name" value="DHS-like NAD/FAD-binding domain"/>
    <property type="match status" value="1"/>
</dbReference>
<feature type="domain" description="Thiamine pyrophosphate enzyme central" evidence="4">
    <location>
        <begin position="203"/>
        <end position="334"/>
    </location>
</feature>
<keyword evidence="8" id="KW-1185">Reference proteome</keyword>
<reference evidence="7 8" key="1">
    <citation type="submission" date="2020-08" db="EMBL/GenBank/DDBJ databases">
        <title>A Genomic Blueprint of the Chicken Gut Microbiome.</title>
        <authorList>
            <person name="Gilroy R."/>
            <person name="Ravi A."/>
            <person name="Getino M."/>
            <person name="Pursley I."/>
            <person name="Horton D.L."/>
            <person name="Alikhan N.-F."/>
            <person name="Baker D."/>
            <person name="Gharbi K."/>
            <person name="Hall N."/>
            <person name="Watson M."/>
            <person name="Adriaenssens E.M."/>
            <person name="Foster-Nyarko E."/>
            <person name="Jarju S."/>
            <person name="Secka A."/>
            <person name="Antonio M."/>
            <person name="Oren A."/>
            <person name="Chaudhuri R."/>
            <person name="La Ragione R.M."/>
            <person name="Hildebrand F."/>
            <person name="Pallen M.J."/>
        </authorList>
    </citation>
    <scope>NUCLEOTIDE SEQUENCE [LARGE SCALE GENOMIC DNA]</scope>
    <source>
        <strain evidence="7 8">Sa3CVN1</strain>
    </source>
</reference>
<dbReference type="InterPro" id="IPR045229">
    <property type="entry name" value="TPP_enz"/>
</dbReference>
<dbReference type="Pfam" id="PF00205">
    <property type="entry name" value="TPP_enzyme_M"/>
    <property type="match status" value="1"/>
</dbReference>
<dbReference type="InterPro" id="IPR029061">
    <property type="entry name" value="THDP-binding"/>
</dbReference>
<comment type="caution">
    <text evidence="7">The sequence shown here is derived from an EMBL/GenBank/DDBJ whole genome shotgun (WGS) entry which is preliminary data.</text>
</comment>
<sequence>MEIKTIEKKGSKKTQLNTAELLVQCLEEEGVEYIFGIPGEENLEVMNAIYHSSIKFITTRHEQGAAFMADVYGRLTGKAGVCLSTLGPGATNLVTGVADAHSDGAPLVAITGQVGTERMHLTSHQFLDLCKMFEPITKRSKMIVRPSTVNEIVRIAFKYAESEKPGACHIDLPVNISKMKVDYGEKPLRKKLPPKEVAEIETIEEAAAEIFKAKNPIILAGSSAVRGNASEALTKFATDLKIPVIMTMMSKGIIPCDNFYSIATIGIPQKDYANKLIENSDLVIAVGYDIVEYGPSKWNPDGHVEIIHIDTRPAHINKLYQPKVEVIGDISESLLNIKRRTTRKDEPEYALEIRKKIQDEYESYADDMSFPMKPQKILSDVRKVMGPDDILVSDVGAHKMWIARYYNCYKPNTCIISNGFATMGIGVPGAIAAKLINPDKKVLTITGDGGFMMNCQEIETAIRIGVPFVTLIFNDSNYGLIKWKQLDQYGKSCYVDFTNPDFVKLAESMNAKGYVIEKAEDLIPTLEEAFKQTVPAIVDCKVDYNENVKLTRYLKEICENS</sequence>
<dbReference type="PANTHER" id="PTHR18968:SF129">
    <property type="entry name" value="ACETOLACTATE SYNTHASE"/>
    <property type="match status" value="1"/>
</dbReference>
<feature type="domain" description="Thiamine pyrophosphate enzyme N-terminal TPP-binding" evidence="6">
    <location>
        <begin position="17"/>
        <end position="123"/>
    </location>
</feature>
<dbReference type="RefSeq" id="WP_143316778.1">
    <property type="nucleotide sequence ID" value="NZ_JACSRA010000006.1"/>
</dbReference>
<dbReference type="SUPFAM" id="SSF52518">
    <property type="entry name" value="Thiamin diphosphate-binding fold (THDP-binding)"/>
    <property type="match status" value="2"/>
</dbReference>
<dbReference type="EMBL" id="JACSRA010000006">
    <property type="protein sequence ID" value="MBD7910737.1"/>
    <property type="molecule type" value="Genomic_DNA"/>
</dbReference>
<dbReference type="InterPro" id="IPR011766">
    <property type="entry name" value="TPP_enzyme_TPP-bd"/>
</dbReference>
<dbReference type="InterPro" id="IPR029035">
    <property type="entry name" value="DHS-like_NAD/FAD-binding_dom"/>
</dbReference>
<comment type="similarity">
    <text evidence="1 3">Belongs to the TPP enzyme family.</text>
</comment>